<dbReference type="SUPFAM" id="SSF82549">
    <property type="entry name" value="DAK1/DegV-like"/>
    <property type="match status" value="1"/>
</dbReference>
<dbReference type="GO" id="GO:0005829">
    <property type="term" value="C:cytosol"/>
    <property type="evidence" value="ECO:0007669"/>
    <property type="project" value="TreeGrafter"/>
</dbReference>
<dbReference type="Gene3D" id="3.30.1180.20">
    <property type="entry name" value="Dihydroxyacetone kinase, domain 2"/>
    <property type="match status" value="1"/>
</dbReference>
<dbReference type="EC" id="2.7.1.-" evidence="2"/>
<dbReference type="GO" id="GO:0004371">
    <property type="term" value="F:glycerone kinase activity"/>
    <property type="evidence" value="ECO:0007669"/>
    <property type="project" value="InterPro"/>
</dbReference>
<dbReference type="PROSITE" id="PS51481">
    <property type="entry name" value="DHAK"/>
    <property type="match status" value="1"/>
</dbReference>
<gene>
    <name evidence="2" type="ORF">HNR10_005894</name>
</gene>
<protein>
    <submittedName>
        <fullName evidence="2">Dihydroxyacetone kinase-like protein</fullName>
        <ecNumber evidence="2">2.7.1.-</ecNumber>
    </submittedName>
</protein>
<dbReference type="PANTHER" id="PTHR28629:SF4">
    <property type="entry name" value="TRIOKINASE_FMN CYCLASE"/>
    <property type="match status" value="1"/>
</dbReference>
<dbReference type="GO" id="GO:0019563">
    <property type="term" value="P:glycerol catabolic process"/>
    <property type="evidence" value="ECO:0007669"/>
    <property type="project" value="TreeGrafter"/>
</dbReference>
<dbReference type="FunFam" id="3.40.50.10440:FF:000001">
    <property type="entry name" value="Dihydroxyacetone kinase, DhaK subunit"/>
    <property type="match status" value="1"/>
</dbReference>
<evidence type="ECO:0000259" key="1">
    <source>
        <dbReference type="PROSITE" id="PS51481"/>
    </source>
</evidence>
<comment type="caution">
    <text evidence="2">The sequence shown here is derived from an EMBL/GenBank/DDBJ whole genome shotgun (WGS) entry which is preliminary data.</text>
</comment>
<dbReference type="Pfam" id="PF02733">
    <property type="entry name" value="Dak1"/>
    <property type="match status" value="1"/>
</dbReference>
<dbReference type="InterPro" id="IPR050861">
    <property type="entry name" value="Dihydroxyacetone_Kinase"/>
</dbReference>
<dbReference type="RefSeq" id="WP_179829202.1">
    <property type="nucleotide sequence ID" value="NZ_JACCFS010000001.1"/>
</dbReference>
<proteinExistence type="predicted"/>
<dbReference type="PANTHER" id="PTHR28629">
    <property type="entry name" value="TRIOKINASE/FMN CYCLASE"/>
    <property type="match status" value="1"/>
</dbReference>
<sequence>MRRQFVNDPEDVVPEALEGFAAAWPRHVTWNREPSYVLRAEPATDKVAVLSGGGSGHEPLHVGFVGRGMLDAAVPGAVFASPTAMQIRAASLAADTGRGVLHVVKNYTGDVLNFRIAGELLADEGVRSDIVLVDDDLATDTDDPDGPGRRGTAAVVAVEKVCGAAAERGADLPELVKLGRRVVAGSRTLSVALAAGAHPGQSRPSFELPEDRIEFGVGIHGERARERRAFGPRRALVPDMAAPLLRDLDLSRGDRVAVIVNGLGATHDLELYGLFGEVGKLLEEAGISVARSLVGSYVTSLDMAGCSVTLVRADDEFLDLWDAPVSTPALTW</sequence>
<reference evidence="2 3" key="1">
    <citation type="submission" date="2020-07" db="EMBL/GenBank/DDBJ databases">
        <title>Sequencing the genomes of 1000 actinobacteria strains.</title>
        <authorList>
            <person name="Klenk H.-P."/>
        </authorList>
    </citation>
    <scope>NUCLEOTIDE SEQUENCE [LARGE SCALE GENOMIC DNA]</scope>
    <source>
        <strain evidence="2 3">DSM 44442</strain>
    </source>
</reference>
<accession>A0A7Z0JD08</accession>
<dbReference type="AlphaFoldDB" id="A0A7Z0JD08"/>
<dbReference type="Proteomes" id="UP000572051">
    <property type="component" value="Unassembled WGS sequence"/>
</dbReference>
<evidence type="ECO:0000313" key="2">
    <source>
        <dbReference type="EMBL" id="NYJ38013.1"/>
    </source>
</evidence>
<keyword evidence="2" id="KW-0418">Kinase</keyword>
<dbReference type="EMBL" id="JACCFS010000001">
    <property type="protein sequence ID" value="NYJ38013.1"/>
    <property type="molecule type" value="Genomic_DNA"/>
</dbReference>
<evidence type="ECO:0000313" key="3">
    <source>
        <dbReference type="Proteomes" id="UP000572051"/>
    </source>
</evidence>
<dbReference type="InterPro" id="IPR004006">
    <property type="entry name" value="DhaK_dom"/>
</dbReference>
<keyword evidence="3" id="KW-1185">Reference proteome</keyword>
<organism evidence="2 3">
    <name type="scientific">Nocardiopsis aegyptia</name>
    <dbReference type="NCBI Taxonomy" id="220378"/>
    <lineage>
        <taxon>Bacteria</taxon>
        <taxon>Bacillati</taxon>
        <taxon>Actinomycetota</taxon>
        <taxon>Actinomycetes</taxon>
        <taxon>Streptosporangiales</taxon>
        <taxon>Nocardiopsidaceae</taxon>
        <taxon>Nocardiopsis</taxon>
    </lineage>
</organism>
<keyword evidence="2" id="KW-0808">Transferase</keyword>
<feature type="domain" description="DhaK" evidence="1">
    <location>
        <begin position="8"/>
        <end position="330"/>
    </location>
</feature>
<dbReference type="Gene3D" id="3.40.50.10440">
    <property type="entry name" value="Dihydroxyacetone kinase, domain 1"/>
    <property type="match status" value="1"/>
</dbReference>
<name>A0A7Z0JD08_9ACTN</name>